<keyword evidence="4" id="KW-1185">Reference proteome</keyword>
<dbReference type="OrthoDB" id="5871881at2759"/>
<feature type="transmembrane region" description="Helical" evidence="2">
    <location>
        <begin position="31"/>
        <end position="53"/>
    </location>
</feature>
<reference evidence="3 4" key="2">
    <citation type="submission" date="2018-11" db="EMBL/GenBank/DDBJ databases">
        <authorList>
            <consortium name="Pathogen Informatics"/>
        </authorList>
    </citation>
    <scope>NUCLEOTIDE SEQUENCE [LARGE SCALE GENOMIC DNA]</scope>
    <source>
        <strain evidence="3 4">MHpl1</strain>
    </source>
</reference>
<dbReference type="Proteomes" id="UP000268014">
    <property type="component" value="Unassembled WGS sequence"/>
</dbReference>
<sequence>MGRVKLGLVRIPAEPSFLSDLGERVMELEMWIILITFILHLITVTFVVVSSLGCCCKAKTEKTQTEKSLPSKTLSSKSGKETPAEAAEKAKLSQSSHGGERTDIGASLGSDNPQLQAIISEPPGDEVSDNYLETLENVLETASNFTWGMKKHMAADEAAWKELAKRITLLKTEGYDVRAGTKEAKRRRLASVNQSSLMEKVTKKRKKRADAGDGD</sequence>
<keyword evidence="2" id="KW-0812">Transmembrane</keyword>
<accession>A0A0N4WKW4</accession>
<feature type="region of interest" description="Disordered" evidence="1">
    <location>
        <begin position="65"/>
        <end position="126"/>
    </location>
</feature>
<feature type="compositionally biased region" description="Basic and acidic residues" evidence="1">
    <location>
        <begin position="78"/>
        <end position="91"/>
    </location>
</feature>
<proteinExistence type="predicted"/>
<reference evidence="5" key="1">
    <citation type="submission" date="2017-02" db="UniProtKB">
        <authorList>
            <consortium name="WormBaseParasite"/>
        </authorList>
    </citation>
    <scope>IDENTIFICATION</scope>
</reference>
<evidence type="ECO:0000256" key="2">
    <source>
        <dbReference type="SAM" id="Phobius"/>
    </source>
</evidence>
<name>A0A0N4WKW4_HAEPC</name>
<evidence type="ECO:0000313" key="5">
    <source>
        <dbReference type="WBParaSite" id="HPLM_0001174601-mRNA-1"/>
    </source>
</evidence>
<feature type="compositionally biased region" description="Low complexity" evidence="1">
    <location>
        <begin position="67"/>
        <end position="77"/>
    </location>
</feature>
<protein>
    <submittedName>
        <fullName evidence="3 5">Uncharacterized protein</fullName>
    </submittedName>
</protein>
<dbReference type="OMA" id="SLGCCCK"/>
<keyword evidence="2" id="KW-1133">Transmembrane helix</keyword>
<evidence type="ECO:0000256" key="1">
    <source>
        <dbReference type="SAM" id="MobiDB-lite"/>
    </source>
</evidence>
<gene>
    <name evidence="3" type="ORF">HPLM_LOCUS11738</name>
</gene>
<dbReference type="EMBL" id="UZAF01017647">
    <property type="protein sequence ID" value="VDO43704.1"/>
    <property type="molecule type" value="Genomic_DNA"/>
</dbReference>
<organism evidence="5">
    <name type="scientific">Haemonchus placei</name>
    <name type="common">Barber's pole worm</name>
    <dbReference type="NCBI Taxonomy" id="6290"/>
    <lineage>
        <taxon>Eukaryota</taxon>
        <taxon>Metazoa</taxon>
        <taxon>Ecdysozoa</taxon>
        <taxon>Nematoda</taxon>
        <taxon>Chromadorea</taxon>
        <taxon>Rhabditida</taxon>
        <taxon>Rhabditina</taxon>
        <taxon>Rhabditomorpha</taxon>
        <taxon>Strongyloidea</taxon>
        <taxon>Trichostrongylidae</taxon>
        <taxon>Haemonchus</taxon>
    </lineage>
</organism>
<feature type="region of interest" description="Disordered" evidence="1">
    <location>
        <begin position="180"/>
        <end position="215"/>
    </location>
</feature>
<evidence type="ECO:0000313" key="3">
    <source>
        <dbReference type="EMBL" id="VDO43704.1"/>
    </source>
</evidence>
<dbReference type="AlphaFoldDB" id="A0A0N4WKW4"/>
<keyword evidence="2" id="KW-0472">Membrane</keyword>
<dbReference type="WBParaSite" id="HPLM_0001174601-mRNA-1">
    <property type="protein sequence ID" value="HPLM_0001174601-mRNA-1"/>
    <property type="gene ID" value="HPLM_0001174601"/>
</dbReference>
<evidence type="ECO:0000313" key="4">
    <source>
        <dbReference type="Proteomes" id="UP000268014"/>
    </source>
</evidence>